<evidence type="ECO:0000256" key="1">
    <source>
        <dbReference type="SAM" id="MobiDB-lite"/>
    </source>
</evidence>
<dbReference type="Proteomes" id="UP000271098">
    <property type="component" value="Unassembled WGS sequence"/>
</dbReference>
<organism evidence="4">
    <name type="scientific">Gongylonema pulchrum</name>
    <dbReference type="NCBI Taxonomy" id="637853"/>
    <lineage>
        <taxon>Eukaryota</taxon>
        <taxon>Metazoa</taxon>
        <taxon>Ecdysozoa</taxon>
        <taxon>Nematoda</taxon>
        <taxon>Chromadorea</taxon>
        <taxon>Rhabditida</taxon>
        <taxon>Spirurina</taxon>
        <taxon>Spiruromorpha</taxon>
        <taxon>Spiruroidea</taxon>
        <taxon>Gongylonematidae</taxon>
        <taxon>Gongylonema</taxon>
    </lineage>
</organism>
<feature type="region of interest" description="Disordered" evidence="1">
    <location>
        <begin position="92"/>
        <end position="145"/>
    </location>
</feature>
<evidence type="ECO:0000313" key="4">
    <source>
        <dbReference type="WBParaSite" id="GPUH_0000607101-mRNA-1"/>
    </source>
</evidence>
<dbReference type="WBParaSite" id="GPUH_0000607101-mRNA-1">
    <property type="protein sequence ID" value="GPUH_0000607101-mRNA-1"/>
    <property type="gene ID" value="GPUH_0000607101"/>
</dbReference>
<accession>A0A183DBH2</accession>
<name>A0A183DBH2_9BILA</name>
<gene>
    <name evidence="2" type="ORF">GPUH_LOCUS6063</name>
</gene>
<evidence type="ECO:0000313" key="2">
    <source>
        <dbReference type="EMBL" id="VDK53266.1"/>
    </source>
</evidence>
<evidence type="ECO:0000313" key="3">
    <source>
        <dbReference type="Proteomes" id="UP000271098"/>
    </source>
</evidence>
<keyword evidence="3" id="KW-1185">Reference proteome</keyword>
<protein>
    <submittedName>
        <fullName evidence="2 4">Uncharacterized protein</fullName>
    </submittedName>
</protein>
<reference evidence="2 3" key="2">
    <citation type="submission" date="2018-11" db="EMBL/GenBank/DDBJ databases">
        <authorList>
            <consortium name="Pathogen Informatics"/>
        </authorList>
    </citation>
    <scope>NUCLEOTIDE SEQUENCE [LARGE SCALE GENOMIC DNA]</scope>
</reference>
<feature type="compositionally biased region" description="Polar residues" evidence="1">
    <location>
        <begin position="136"/>
        <end position="145"/>
    </location>
</feature>
<proteinExistence type="predicted"/>
<dbReference type="AlphaFoldDB" id="A0A183DBH2"/>
<reference evidence="4" key="1">
    <citation type="submission" date="2016-06" db="UniProtKB">
        <authorList>
            <consortium name="WormBaseParasite"/>
        </authorList>
    </citation>
    <scope>IDENTIFICATION</scope>
</reference>
<sequence>MPHPRPALLIYACSIGNQMKSANLYYCFAKVVFAKLHWTIFLLNIYYTRCFVNTNNNNNNNSNSDGQQCNGGHSRTVIKKFVLLANERETALAESDEQPGGVLYRGSSSMSTSVSSVSSRRKQAKPQRLSHEIEPHSSSSLITNGKFSLTATPCTNSS</sequence>
<dbReference type="EMBL" id="UYRT01013676">
    <property type="protein sequence ID" value="VDK53266.1"/>
    <property type="molecule type" value="Genomic_DNA"/>
</dbReference>
<feature type="compositionally biased region" description="Low complexity" evidence="1">
    <location>
        <begin position="107"/>
        <end position="118"/>
    </location>
</feature>